<organism evidence="2 3">
    <name type="scientific">Acer negundo</name>
    <name type="common">Box elder</name>
    <dbReference type="NCBI Taxonomy" id="4023"/>
    <lineage>
        <taxon>Eukaryota</taxon>
        <taxon>Viridiplantae</taxon>
        <taxon>Streptophyta</taxon>
        <taxon>Embryophyta</taxon>
        <taxon>Tracheophyta</taxon>
        <taxon>Spermatophyta</taxon>
        <taxon>Magnoliopsida</taxon>
        <taxon>eudicotyledons</taxon>
        <taxon>Gunneridae</taxon>
        <taxon>Pentapetalae</taxon>
        <taxon>rosids</taxon>
        <taxon>malvids</taxon>
        <taxon>Sapindales</taxon>
        <taxon>Sapindaceae</taxon>
        <taxon>Hippocastanoideae</taxon>
        <taxon>Acereae</taxon>
        <taxon>Acer</taxon>
    </lineage>
</organism>
<keyword evidence="3" id="KW-1185">Reference proteome</keyword>
<accession>A0AAD5J747</accession>
<dbReference type="InterPro" id="IPR018289">
    <property type="entry name" value="MULE_transposase_dom"/>
</dbReference>
<feature type="domain" description="MULE transposase" evidence="1">
    <location>
        <begin position="181"/>
        <end position="274"/>
    </location>
</feature>
<dbReference type="AlphaFoldDB" id="A0AAD5J747"/>
<name>A0AAD5J747_ACENE</name>
<evidence type="ECO:0000313" key="3">
    <source>
        <dbReference type="Proteomes" id="UP001064489"/>
    </source>
</evidence>
<proteinExistence type="predicted"/>
<protein>
    <recommendedName>
        <fullName evidence="1">MULE transposase domain-containing protein</fullName>
    </recommendedName>
</protein>
<dbReference type="PANTHER" id="PTHR47718">
    <property type="entry name" value="OS01G0519700 PROTEIN"/>
    <property type="match status" value="1"/>
</dbReference>
<dbReference type="Proteomes" id="UP001064489">
    <property type="component" value="Chromosome 3"/>
</dbReference>
<reference evidence="2" key="2">
    <citation type="submission" date="2023-02" db="EMBL/GenBank/DDBJ databases">
        <authorList>
            <person name="Swenson N.G."/>
            <person name="Wegrzyn J.L."/>
            <person name="Mcevoy S.L."/>
        </authorList>
    </citation>
    <scope>NUCLEOTIDE SEQUENCE</scope>
    <source>
        <strain evidence="2">91603</strain>
        <tissue evidence="2">Leaf</tissue>
    </source>
</reference>
<reference evidence="2" key="1">
    <citation type="journal article" date="2022" name="Plant J.">
        <title>Strategies of tolerance reflected in two North American maple genomes.</title>
        <authorList>
            <person name="McEvoy S.L."/>
            <person name="Sezen U.U."/>
            <person name="Trouern-Trend A."/>
            <person name="McMahon S.M."/>
            <person name="Schaberg P.G."/>
            <person name="Yang J."/>
            <person name="Wegrzyn J.L."/>
            <person name="Swenson N.G."/>
        </authorList>
    </citation>
    <scope>NUCLEOTIDE SEQUENCE</scope>
    <source>
        <strain evidence="2">91603</strain>
    </source>
</reference>
<dbReference type="Pfam" id="PF10551">
    <property type="entry name" value="MULE"/>
    <property type="match status" value="1"/>
</dbReference>
<gene>
    <name evidence="2" type="ORF">LWI28_019377</name>
</gene>
<evidence type="ECO:0000313" key="2">
    <source>
        <dbReference type="EMBL" id="KAI9186641.1"/>
    </source>
</evidence>
<comment type="caution">
    <text evidence="2">The sequence shown here is derived from an EMBL/GenBank/DDBJ whole genome shotgun (WGS) entry which is preliminary data.</text>
</comment>
<sequence>MLFAFSSITTSCCCLIIRIQHLAAGQTFVFNILLLLNPLHSSFCFCYNICIGQLISFPVEMNPDSYIGRTFKSNFDLNQGGPSAWDNTNTTYNNCNYGGSSSNTNDQEAAIDHSLFTDYIPSTPILQPTDVIGKEFASIEDAESFYNNYSKFVGFSTRKDEKRRDKKDSTSRSYYGFFGDVLAFDATYKANVYRRPLVMLIGVNHHNCTTIFGFGLLGDETVEIYTLLLRTFLVSMHGKMSQSVVRYGDKAMHKAIKIVMLDSVRLLCCWHLERNVQTNIQDGNFTRAFCSCMLNFMTVEEVDLKWINVVEHFGLNNNEWVNAMYSKRKQWVETFLSESFFGGMQSMQRCESMNSFLNRFVNCRLKLYEFMQNIDRALDCIRNTETFNDY</sequence>
<evidence type="ECO:0000259" key="1">
    <source>
        <dbReference type="Pfam" id="PF10551"/>
    </source>
</evidence>
<dbReference type="EMBL" id="JAJSOW010000100">
    <property type="protein sequence ID" value="KAI9186641.1"/>
    <property type="molecule type" value="Genomic_DNA"/>
</dbReference>